<dbReference type="KEGG" id="haz:A9404_04440"/>
<feature type="transmembrane region" description="Helical" evidence="9">
    <location>
        <begin position="222"/>
        <end position="240"/>
    </location>
</feature>
<keyword evidence="2 8" id="KW-0349">Heme</keyword>
<keyword evidence="7 9" id="KW-0472">Membrane</keyword>
<dbReference type="STRING" id="1860122.A9404_04440"/>
<dbReference type="PROSITE" id="PS51007">
    <property type="entry name" value="CYTC"/>
    <property type="match status" value="1"/>
</dbReference>
<evidence type="ECO:0000256" key="3">
    <source>
        <dbReference type="ARBA" id="ARBA00022692"/>
    </source>
</evidence>
<dbReference type="Proteomes" id="UP000078596">
    <property type="component" value="Chromosome"/>
</dbReference>
<keyword evidence="4 8" id="KW-0479">Metal-binding</keyword>
<evidence type="ECO:0000256" key="4">
    <source>
        <dbReference type="ARBA" id="ARBA00022723"/>
    </source>
</evidence>
<dbReference type="Gene3D" id="1.10.760.10">
    <property type="entry name" value="Cytochrome c-like domain"/>
    <property type="match status" value="1"/>
</dbReference>
<dbReference type="InterPro" id="IPR002326">
    <property type="entry name" value="Cyt_c1"/>
</dbReference>
<evidence type="ECO:0000256" key="8">
    <source>
        <dbReference type="PIRSR" id="PIRSR602326-1"/>
    </source>
</evidence>
<evidence type="ECO:0000256" key="6">
    <source>
        <dbReference type="ARBA" id="ARBA00023004"/>
    </source>
</evidence>
<dbReference type="SUPFAM" id="SSF46626">
    <property type="entry name" value="Cytochrome c"/>
    <property type="match status" value="1"/>
</dbReference>
<dbReference type="GO" id="GO:0009055">
    <property type="term" value="F:electron transfer activity"/>
    <property type="evidence" value="ECO:0007669"/>
    <property type="project" value="InterPro"/>
</dbReference>
<feature type="domain" description="Cytochrome c" evidence="11">
    <location>
        <begin position="40"/>
        <end position="212"/>
    </location>
</feature>
<keyword evidence="3 9" id="KW-0812">Transmembrane</keyword>
<organism evidence="12 13">
    <name type="scientific">Halothiobacillus diazotrophicus</name>
    <dbReference type="NCBI Taxonomy" id="1860122"/>
    <lineage>
        <taxon>Bacteria</taxon>
        <taxon>Pseudomonadati</taxon>
        <taxon>Pseudomonadota</taxon>
        <taxon>Gammaproteobacteria</taxon>
        <taxon>Chromatiales</taxon>
        <taxon>Halothiobacillaceae</taxon>
        <taxon>Halothiobacillus</taxon>
    </lineage>
</organism>
<dbReference type="EMBL" id="CP016027">
    <property type="protein sequence ID" value="ANJ66725.1"/>
    <property type="molecule type" value="Genomic_DNA"/>
</dbReference>
<name>A0A191ZFU0_9GAMM</name>
<dbReference type="GO" id="GO:0020037">
    <property type="term" value="F:heme binding"/>
    <property type="evidence" value="ECO:0007669"/>
    <property type="project" value="InterPro"/>
</dbReference>
<comment type="cofactor">
    <cofactor evidence="8">
        <name>heme c</name>
        <dbReference type="ChEBI" id="CHEBI:61717"/>
    </cofactor>
    <text evidence="8">Binds 1 heme c group covalently per subunit.</text>
</comment>
<accession>A0A191ZFU0</accession>
<evidence type="ECO:0000256" key="5">
    <source>
        <dbReference type="ARBA" id="ARBA00022989"/>
    </source>
</evidence>
<protein>
    <recommendedName>
        <fullName evidence="11">Cytochrome c domain-containing protein</fullName>
    </recommendedName>
</protein>
<gene>
    <name evidence="12" type="ORF">A9404_04440</name>
</gene>
<dbReference type="AlphaFoldDB" id="A0A191ZFU0"/>
<evidence type="ECO:0000259" key="11">
    <source>
        <dbReference type="PROSITE" id="PS51007"/>
    </source>
</evidence>
<dbReference type="RefSeq" id="WP_066099057.1">
    <property type="nucleotide sequence ID" value="NZ_CP016027.1"/>
</dbReference>
<reference evidence="12 13" key="1">
    <citation type="submission" date="2016-06" db="EMBL/GenBank/DDBJ databases">
        <title>Insight into the functional genes involving in sulfur oxidation in Pearl River water.</title>
        <authorList>
            <person name="Luo J."/>
            <person name="Tan X."/>
            <person name="Lin W."/>
        </authorList>
    </citation>
    <scope>NUCLEOTIDE SEQUENCE [LARGE SCALE GENOMIC DNA]</scope>
    <source>
        <strain evidence="12 13">LS2</strain>
    </source>
</reference>
<feature type="binding site" description="covalent" evidence="8">
    <location>
        <position position="53"/>
    </location>
    <ligand>
        <name>heme c</name>
        <dbReference type="ChEBI" id="CHEBI:61717"/>
    </ligand>
</feature>
<dbReference type="InterPro" id="IPR036909">
    <property type="entry name" value="Cyt_c-like_dom_sf"/>
</dbReference>
<evidence type="ECO:0000313" key="12">
    <source>
        <dbReference type="EMBL" id="ANJ66725.1"/>
    </source>
</evidence>
<dbReference type="PANTHER" id="PTHR10266">
    <property type="entry name" value="CYTOCHROME C1"/>
    <property type="match status" value="1"/>
</dbReference>
<keyword evidence="10" id="KW-0732">Signal</keyword>
<evidence type="ECO:0000313" key="13">
    <source>
        <dbReference type="Proteomes" id="UP000078596"/>
    </source>
</evidence>
<feature type="signal peptide" evidence="10">
    <location>
        <begin position="1"/>
        <end position="20"/>
    </location>
</feature>
<keyword evidence="13" id="KW-1185">Reference proteome</keyword>
<proteinExistence type="predicted"/>
<evidence type="ECO:0000256" key="9">
    <source>
        <dbReference type="SAM" id="Phobius"/>
    </source>
</evidence>
<feature type="binding site" description="covalent" evidence="8">
    <location>
        <position position="57"/>
    </location>
    <ligand>
        <name>heme c</name>
        <dbReference type="ChEBI" id="CHEBI:61717"/>
    </ligand>
</feature>
<dbReference type="InterPro" id="IPR009056">
    <property type="entry name" value="Cyt_c-like_dom"/>
</dbReference>
<dbReference type="PANTHER" id="PTHR10266:SF3">
    <property type="entry name" value="CYTOCHROME C1, HEME PROTEIN, MITOCHONDRIAL"/>
    <property type="match status" value="1"/>
</dbReference>
<evidence type="ECO:0000256" key="2">
    <source>
        <dbReference type="ARBA" id="ARBA00022617"/>
    </source>
</evidence>
<feature type="chain" id="PRO_5008250351" description="Cytochrome c domain-containing protein" evidence="10">
    <location>
        <begin position="21"/>
        <end position="254"/>
    </location>
</feature>
<dbReference type="PRINTS" id="PR00603">
    <property type="entry name" value="CYTOCHROMEC1"/>
</dbReference>
<keyword evidence="5 9" id="KW-1133">Transmembrane helix</keyword>
<keyword evidence="6 8" id="KW-0408">Iron</keyword>
<sequence length="254" mass="27957">MIRTFVFIIANLLGVSAALAGGGEGGVPLKHVDINLNDKAALYRGAETFLARCATCHNAEYMRYGRVAKDLGLNDKQLAALLPPGAKPGNEMMGFMPADYAKVVFGVVPPDLSLIARVKGADWLYTYLTSFYADPGKRWGVNNAVFPGVGMPDVFAAEQGVLQPVYKDVKLPDGSTDKRLDHLEAPLVPGSMQPAQFDSMVKDLVAYMVYMSEPAKMQRMAYGPYVLVFILLFTVLMYFLKKEYWRDVKKAPDA</sequence>
<dbReference type="OrthoDB" id="9798864at2"/>
<evidence type="ECO:0000256" key="10">
    <source>
        <dbReference type="SAM" id="SignalP"/>
    </source>
</evidence>
<dbReference type="Pfam" id="PF02167">
    <property type="entry name" value="Cytochrom_C1"/>
    <property type="match status" value="1"/>
</dbReference>
<feature type="binding site" description="covalent" evidence="8">
    <location>
        <position position="56"/>
    </location>
    <ligand>
        <name>heme c</name>
        <dbReference type="ChEBI" id="CHEBI:61717"/>
    </ligand>
</feature>
<evidence type="ECO:0000256" key="1">
    <source>
        <dbReference type="ARBA" id="ARBA00004370"/>
    </source>
</evidence>
<dbReference type="GO" id="GO:0016020">
    <property type="term" value="C:membrane"/>
    <property type="evidence" value="ECO:0007669"/>
    <property type="project" value="UniProtKB-SubCell"/>
</dbReference>
<dbReference type="GO" id="GO:0046872">
    <property type="term" value="F:metal ion binding"/>
    <property type="evidence" value="ECO:0007669"/>
    <property type="project" value="UniProtKB-KW"/>
</dbReference>
<dbReference type="Gene3D" id="1.20.5.100">
    <property type="entry name" value="Cytochrome c1, transmembrane anchor, C-terminal"/>
    <property type="match status" value="1"/>
</dbReference>
<evidence type="ECO:0000256" key="7">
    <source>
        <dbReference type="ARBA" id="ARBA00023136"/>
    </source>
</evidence>
<comment type="subcellular location">
    <subcellularLocation>
        <location evidence="1">Membrane</location>
    </subcellularLocation>
</comment>